<dbReference type="InterPro" id="IPR023378">
    <property type="entry name" value="YheA/YmcA-like_dom_sf"/>
</dbReference>
<reference evidence="2 3" key="1">
    <citation type="submission" date="2018-05" db="EMBL/GenBank/DDBJ databases">
        <title>Complete genome sequences of Streptococcus sobrinus.</title>
        <authorList>
            <person name="Sales M."/>
            <person name="Jensen P.A."/>
        </authorList>
    </citation>
    <scope>NUCLEOTIDE SEQUENCE [LARGE SCALE GENOMIC DNA]</scope>
    <source>
        <strain evidence="2 3">SL1</strain>
    </source>
</reference>
<dbReference type="Proteomes" id="UP000245369">
    <property type="component" value="Chromosome"/>
</dbReference>
<evidence type="ECO:0000313" key="3">
    <source>
        <dbReference type="Proteomes" id="UP000245369"/>
    </source>
</evidence>
<gene>
    <name evidence="2" type="ORF">DK182_08625</name>
</gene>
<organism evidence="2 3">
    <name type="scientific">Streptococcus sobrinus</name>
    <dbReference type="NCBI Taxonomy" id="1310"/>
    <lineage>
        <taxon>Bacteria</taxon>
        <taxon>Bacillati</taxon>
        <taxon>Bacillota</taxon>
        <taxon>Bacilli</taxon>
        <taxon>Lactobacillales</taxon>
        <taxon>Streptococcaceae</taxon>
        <taxon>Streptococcus</taxon>
    </lineage>
</organism>
<dbReference type="Pfam" id="PF06133">
    <property type="entry name" value="Com_YlbF"/>
    <property type="match status" value="1"/>
</dbReference>
<proteinExistence type="predicted"/>
<evidence type="ECO:0000256" key="1">
    <source>
        <dbReference type="SAM" id="MobiDB-lite"/>
    </source>
</evidence>
<dbReference type="RefSeq" id="WP_002963347.1">
    <property type="nucleotide sequence ID" value="NZ_CP029490.1"/>
</dbReference>
<dbReference type="InterPro" id="IPR052767">
    <property type="entry name" value="Bact_com_dev_regulator"/>
</dbReference>
<dbReference type="Gene3D" id="1.20.1500.10">
    <property type="entry name" value="YheA/YmcA-like"/>
    <property type="match status" value="1"/>
</dbReference>
<dbReference type="GeneID" id="93924568"/>
<sequence>MLEINEDLLAIDDAIDSLVEAILASPQAQAYQVSKADLVADSELQIQLATFRELRASYEEQKEFAKYRPEIAQLRRRVLRLKRQIDLTQTMQDFRAAEVALQRLLAEVTQQLAQTISTDIFVDTGLPLAPHHQQHGHGRGQNIREKG</sequence>
<dbReference type="SUPFAM" id="SSF158622">
    <property type="entry name" value="YheA/YmcA-like"/>
    <property type="match status" value="1"/>
</dbReference>
<evidence type="ECO:0000313" key="2">
    <source>
        <dbReference type="EMBL" id="AWN21404.1"/>
    </source>
</evidence>
<accession>A0ABM6W6S8</accession>
<name>A0ABM6W6S8_9STRE</name>
<keyword evidence="3" id="KW-1185">Reference proteome</keyword>
<feature type="region of interest" description="Disordered" evidence="1">
    <location>
        <begin position="127"/>
        <end position="147"/>
    </location>
</feature>
<dbReference type="PANTHER" id="PTHR38448">
    <property type="entry name" value="REGULATORY PROTEIN YLBF-RELATED"/>
    <property type="match status" value="1"/>
</dbReference>
<dbReference type="EMBL" id="CP029490">
    <property type="protein sequence ID" value="AWN21404.1"/>
    <property type="molecule type" value="Genomic_DNA"/>
</dbReference>
<protein>
    <submittedName>
        <fullName evidence="2">YlbF family regulator</fullName>
    </submittedName>
</protein>
<dbReference type="PANTHER" id="PTHR38448:SF2">
    <property type="entry name" value="REGULATORY PROTEIN YLBF"/>
    <property type="match status" value="1"/>
</dbReference>
<dbReference type="InterPro" id="IPR010368">
    <property type="entry name" value="Com_YlbF"/>
</dbReference>